<dbReference type="InterPro" id="IPR000792">
    <property type="entry name" value="Tscrpt_reg_LuxR_C"/>
</dbReference>
<evidence type="ECO:0000313" key="6">
    <source>
        <dbReference type="EMBL" id="GAA0409291.1"/>
    </source>
</evidence>
<evidence type="ECO:0000259" key="5">
    <source>
        <dbReference type="PROSITE" id="PS50110"/>
    </source>
</evidence>
<organism evidence="6 7">
    <name type="scientific">Streptomyces luteireticuli</name>
    <dbReference type="NCBI Taxonomy" id="173858"/>
    <lineage>
        <taxon>Bacteria</taxon>
        <taxon>Bacillati</taxon>
        <taxon>Actinomycetota</taxon>
        <taxon>Actinomycetes</taxon>
        <taxon>Kitasatosporales</taxon>
        <taxon>Streptomycetaceae</taxon>
        <taxon>Streptomyces</taxon>
    </lineage>
</organism>
<feature type="domain" description="HTH luxR-type" evidence="4">
    <location>
        <begin position="137"/>
        <end position="199"/>
    </location>
</feature>
<proteinExistence type="predicted"/>
<feature type="modified residue" description="4-aspartylphosphate" evidence="3">
    <location>
        <position position="54"/>
    </location>
</feature>
<dbReference type="RefSeq" id="WP_344024792.1">
    <property type="nucleotide sequence ID" value="NZ_BAAABX010000035.1"/>
</dbReference>
<keyword evidence="1 3" id="KW-0597">Phosphoprotein</keyword>
<evidence type="ECO:0000313" key="7">
    <source>
        <dbReference type="Proteomes" id="UP001500879"/>
    </source>
</evidence>
<dbReference type="InterPro" id="IPR016032">
    <property type="entry name" value="Sig_transdc_resp-reg_C-effctor"/>
</dbReference>
<dbReference type="Proteomes" id="UP001500879">
    <property type="component" value="Unassembled WGS sequence"/>
</dbReference>
<dbReference type="InterPro" id="IPR011006">
    <property type="entry name" value="CheY-like_superfamily"/>
</dbReference>
<dbReference type="Pfam" id="PF00072">
    <property type="entry name" value="Response_reg"/>
    <property type="match status" value="1"/>
</dbReference>
<dbReference type="PANTHER" id="PTHR43214:SF42">
    <property type="entry name" value="TRANSCRIPTIONAL REGULATORY PROTEIN DESR"/>
    <property type="match status" value="1"/>
</dbReference>
<dbReference type="PROSITE" id="PS50110">
    <property type="entry name" value="RESPONSE_REGULATORY"/>
    <property type="match status" value="1"/>
</dbReference>
<reference evidence="6 7" key="1">
    <citation type="journal article" date="2019" name="Int. J. Syst. Evol. Microbiol.">
        <title>The Global Catalogue of Microorganisms (GCM) 10K type strain sequencing project: providing services to taxonomists for standard genome sequencing and annotation.</title>
        <authorList>
            <consortium name="The Broad Institute Genomics Platform"/>
            <consortium name="The Broad Institute Genome Sequencing Center for Infectious Disease"/>
            <person name="Wu L."/>
            <person name="Ma J."/>
        </authorList>
    </citation>
    <scope>NUCLEOTIDE SEQUENCE [LARGE SCALE GENOMIC DNA]</scope>
    <source>
        <strain evidence="6 7">JCM 4788</strain>
    </source>
</reference>
<evidence type="ECO:0000256" key="2">
    <source>
        <dbReference type="ARBA" id="ARBA00023125"/>
    </source>
</evidence>
<dbReference type="InterPro" id="IPR058245">
    <property type="entry name" value="NreC/VraR/RcsB-like_REC"/>
</dbReference>
<dbReference type="SMART" id="SM00448">
    <property type="entry name" value="REC"/>
    <property type="match status" value="1"/>
</dbReference>
<protein>
    <submittedName>
        <fullName evidence="6">Response regulator transcription factor</fullName>
    </submittedName>
</protein>
<sequence>MISVLVAEDQHVVRTALVSLLGRQLGIEVVADVASGAEVSATALRHRPDVAVLDLGLPDVDGLTAAVRLREDLPDCRSLILTGMDRPGHVHRALSAGIPGFLLKTATAAELAGAIRTVAAGGRVIGTGLAEASWEPGVSPLTERETQVLALAATGAAPREIAAELFLSLGRVRNCLSAATAKLCARTLVDAVRIAERNGWI</sequence>
<name>A0ABN0YT88_9ACTN</name>
<evidence type="ECO:0000256" key="3">
    <source>
        <dbReference type="PROSITE-ProRule" id="PRU00169"/>
    </source>
</evidence>
<dbReference type="Pfam" id="PF00196">
    <property type="entry name" value="GerE"/>
    <property type="match status" value="1"/>
</dbReference>
<dbReference type="InterPro" id="IPR001789">
    <property type="entry name" value="Sig_transdc_resp-reg_receiver"/>
</dbReference>
<dbReference type="EMBL" id="BAAABX010000035">
    <property type="protein sequence ID" value="GAA0409291.1"/>
    <property type="molecule type" value="Genomic_DNA"/>
</dbReference>
<dbReference type="SUPFAM" id="SSF46894">
    <property type="entry name" value="C-terminal effector domain of the bipartite response regulators"/>
    <property type="match status" value="1"/>
</dbReference>
<comment type="caution">
    <text evidence="6">The sequence shown here is derived from an EMBL/GenBank/DDBJ whole genome shotgun (WGS) entry which is preliminary data.</text>
</comment>
<feature type="domain" description="Response regulatory" evidence="5">
    <location>
        <begin position="3"/>
        <end position="119"/>
    </location>
</feature>
<dbReference type="Gene3D" id="3.40.50.2300">
    <property type="match status" value="1"/>
</dbReference>
<dbReference type="PANTHER" id="PTHR43214">
    <property type="entry name" value="TWO-COMPONENT RESPONSE REGULATOR"/>
    <property type="match status" value="1"/>
</dbReference>
<evidence type="ECO:0000259" key="4">
    <source>
        <dbReference type="PROSITE" id="PS50043"/>
    </source>
</evidence>
<dbReference type="CDD" id="cd17535">
    <property type="entry name" value="REC_NarL-like"/>
    <property type="match status" value="1"/>
</dbReference>
<dbReference type="InterPro" id="IPR039420">
    <property type="entry name" value="WalR-like"/>
</dbReference>
<dbReference type="PROSITE" id="PS50043">
    <property type="entry name" value="HTH_LUXR_2"/>
    <property type="match status" value="1"/>
</dbReference>
<keyword evidence="7" id="KW-1185">Reference proteome</keyword>
<gene>
    <name evidence="6" type="ORF">GCM10010357_32950</name>
</gene>
<evidence type="ECO:0000256" key="1">
    <source>
        <dbReference type="ARBA" id="ARBA00022553"/>
    </source>
</evidence>
<dbReference type="SUPFAM" id="SSF52172">
    <property type="entry name" value="CheY-like"/>
    <property type="match status" value="1"/>
</dbReference>
<dbReference type="SMART" id="SM00421">
    <property type="entry name" value="HTH_LUXR"/>
    <property type="match status" value="1"/>
</dbReference>
<keyword evidence="2" id="KW-0238">DNA-binding</keyword>
<accession>A0ABN0YT88</accession>